<comment type="caution">
    <text evidence="3">The sequence shown here is derived from an EMBL/GenBank/DDBJ whole genome shotgun (WGS) entry which is preliminary data.</text>
</comment>
<dbReference type="PROSITE" id="PS51257">
    <property type="entry name" value="PROKAR_LIPOPROTEIN"/>
    <property type="match status" value="1"/>
</dbReference>
<dbReference type="InterPro" id="IPR005183">
    <property type="entry name" value="DUF305_CopM-like"/>
</dbReference>
<protein>
    <submittedName>
        <fullName evidence="3">Uncharacterized protein (DUF305 family)</fullName>
    </submittedName>
</protein>
<dbReference type="Pfam" id="PF03713">
    <property type="entry name" value="DUF305"/>
    <property type="match status" value="1"/>
</dbReference>
<evidence type="ECO:0000313" key="4">
    <source>
        <dbReference type="Proteomes" id="UP000587527"/>
    </source>
</evidence>
<sequence>MKRLTTIAVLITAVTLSAGCSANGVPESPEQIQRIDPVTAPHNDTDVMFLQMMVSQYGPAAEILTLAQERAVDPQVKTLAAAVAVTQADEAKTMLNWLTAWSLPTAAAAEPSLHAGHGGLPTSGKSEVEALRKAADFDKTFLNLLIGRQHQAVEYARMELTSGAHPGSLDLATRIDQSRTAQIEMMLKLVA</sequence>
<proteinExistence type="predicted"/>
<gene>
    <name evidence="3" type="ORF">F4553_007319</name>
</gene>
<dbReference type="PANTHER" id="PTHR36933">
    <property type="entry name" value="SLL0788 PROTEIN"/>
    <property type="match status" value="1"/>
</dbReference>
<dbReference type="Gene3D" id="1.20.1260.10">
    <property type="match status" value="1"/>
</dbReference>
<dbReference type="EMBL" id="JACHMN010000003">
    <property type="protein sequence ID" value="MBB5873885.1"/>
    <property type="molecule type" value="Genomic_DNA"/>
</dbReference>
<feature type="signal peptide" evidence="1">
    <location>
        <begin position="1"/>
        <end position="22"/>
    </location>
</feature>
<keyword evidence="4" id="KW-1185">Reference proteome</keyword>
<keyword evidence="1" id="KW-0732">Signal</keyword>
<dbReference type="Proteomes" id="UP000587527">
    <property type="component" value="Unassembled WGS sequence"/>
</dbReference>
<feature type="domain" description="DUF305" evidence="2">
    <location>
        <begin position="46"/>
        <end position="188"/>
    </location>
</feature>
<evidence type="ECO:0000256" key="1">
    <source>
        <dbReference type="SAM" id="SignalP"/>
    </source>
</evidence>
<organism evidence="3 4">
    <name type="scientific">Allocatelliglobosispora scoriae</name>
    <dbReference type="NCBI Taxonomy" id="643052"/>
    <lineage>
        <taxon>Bacteria</taxon>
        <taxon>Bacillati</taxon>
        <taxon>Actinomycetota</taxon>
        <taxon>Actinomycetes</taxon>
        <taxon>Micromonosporales</taxon>
        <taxon>Micromonosporaceae</taxon>
        <taxon>Allocatelliglobosispora</taxon>
    </lineage>
</organism>
<dbReference type="InterPro" id="IPR012347">
    <property type="entry name" value="Ferritin-like"/>
</dbReference>
<name>A0A841C1S9_9ACTN</name>
<dbReference type="PANTHER" id="PTHR36933:SF1">
    <property type="entry name" value="SLL0788 PROTEIN"/>
    <property type="match status" value="1"/>
</dbReference>
<accession>A0A841C1S9</accession>
<evidence type="ECO:0000259" key="2">
    <source>
        <dbReference type="Pfam" id="PF03713"/>
    </source>
</evidence>
<feature type="chain" id="PRO_5038569624" evidence="1">
    <location>
        <begin position="23"/>
        <end position="191"/>
    </location>
</feature>
<reference evidence="3 4" key="1">
    <citation type="submission" date="2020-08" db="EMBL/GenBank/DDBJ databases">
        <title>Sequencing the genomes of 1000 actinobacteria strains.</title>
        <authorList>
            <person name="Klenk H.-P."/>
        </authorList>
    </citation>
    <scope>NUCLEOTIDE SEQUENCE [LARGE SCALE GENOMIC DNA]</scope>
    <source>
        <strain evidence="3 4">DSM 45362</strain>
    </source>
</reference>
<evidence type="ECO:0000313" key="3">
    <source>
        <dbReference type="EMBL" id="MBB5873885.1"/>
    </source>
</evidence>
<dbReference type="RefSeq" id="WP_184845540.1">
    <property type="nucleotide sequence ID" value="NZ_JACHMN010000003.1"/>
</dbReference>
<dbReference type="AlphaFoldDB" id="A0A841C1S9"/>